<name>Q6JKC1_9CBAC</name>
<sequence>MTSNNIYGQIFFVDKDNFQLFLCSDKFKPELHRMQKKWSKKKNTDVVTNPNLNGFILFSMLLANRQVKTFYKKLPDKSTVWQDAKKQEPQILVFFHDMSVRLKNSNTYKEDLNTFIQEFIKYVKDNKSESNNTIYNTLHKYLSLKNGVKPNKKSIPKKRTMTSKKASPPSAFASDTSSIHSQEEYSIDEIEI</sequence>
<feature type="compositionally biased region" description="Basic residues" evidence="1">
    <location>
        <begin position="150"/>
        <end position="162"/>
    </location>
</feature>
<evidence type="ECO:0000313" key="3">
    <source>
        <dbReference type="Proteomes" id="UP000243697"/>
    </source>
</evidence>
<evidence type="ECO:0000313" key="2">
    <source>
        <dbReference type="EMBL" id="AAQ96416.1"/>
    </source>
</evidence>
<accession>Q6JKC1</accession>
<protein>
    <submittedName>
        <fullName evidence="2">Uncharacterized protein</fullName>
    </submittedName>
</protein>
<dbReference type="RefSeq" id="YP_025146.1">
    <property type="nucleotide sequence ID" value="NC_005905.1"/>
</dbReference>
<dbReference type="Proteomes" id="UP000243697">
    <property type="component" value="Segment"/>
</dbReference>
<dbReference type="GeneID" id="7871741"/>
<dbReference type="OrthoDB" id="31021at10239"/>
<evidence type="ECO:0000256" key="1">
    <source>
        <dbReference type="SAM" id="MobiDB-lite"/>
    </source>
</evidence>
<dbReference type="KEGG" id="vg:7871741"/>
<dbReference type="EMBL" id="AY430810">
    <property type="protein sequence ID" value="AAQ96416.1"/>
    <property type="molecule type" value="Genomic_DNA"/>
</dbReference>
<keyword evidence="3" id="KW-1185">Reference proteome</keyword>
<feature type="compositionally biased region" description="Low complexity" evidence="1">
    <location>
        <begin position="163"/>
        <end position="174"/>
    </location>
</feature>
<organism evidence="2 3">
    <name type="scientific">Neodiprion sertifer nucleopolyhedrovirus</name>
    <dbReference type="NCBI Taxonomy" id="111874"/>
    <lineage>
        <taxon>Viruses</taxon>
        <taxon>Viruses incertae sedis</taxon>
        <taxon>Naldaviricetes</taxon>
        <taxon>Lefavirales</taxon>
        <taxon>Baculoviridae</taxon>
        <taxon>Gammabaculovirus</taxon>
        <taxon>Gammabaculovirus nesertiferis</taxon>
    </lineage>
</organism>
<feature type="region of interest" description="Disordered" evidence="1">
    <location>
        <begin position="149"/>
        <end position="192"/>
    </location>
</feature>
<reference evidence="2 3" key="1">
    <citation type="journal article" date="2004" name="J. Virol.">
        <title>Sequence analysis of the genome of the Neodiprion sertifer nucleopolyhedrovirus.</title>
        <authorList>
            <person name="Garcia-Maruniak A."/>
            <person name="Maruniak J.E."/>
            <person name="Zanotto P.M."/>
            <person name="Doumbouya A.E."/>
            <person name="Liu J.C."/>
            <person name="Merritt T.M."/>
            <person name="Lanoie J.S."/>
        </authorList>
    </citation>
    <scope>NUCLEOTIDE SEQUENCE [LARGE SCALE GENOMIC DNA]</scope>
</reference>
<proteinExistence type="predicted"/>